<dbReference type="InterPro" id="IPR011051">
    <property type="entry name" value="RmlC_Cupin_sf"/>
</dbReference>
<evidence type="ECO:0000259" key="1">
    <source>
        <dbReference type="Pfam" id="PF05899"/>
    </source>
</evidence>
<evidence type="ECO:0000313" key="3">
    <source>
        <dbReference type="Proteomes" id="UP000515734"/>
    </source>
</evidence>
<proteinExistence type="predicted"/>
<dbReference type="PANTHER" id="PTHR40943">
    <property type="entry name" value="CYTOPLASMIC PROTEIN-RELATED"/>
    <property type="match status" value="1"/>
</dbReference>
<dbReference type="SUPFAM" id="SSF51182">
    <property type="entry name" value="RmlC-like cupins"/>
    <property type="match status" value="1"/>
</dbReference>
<gene>
    <name evidence="2" type="ORF">NIIDNTM18_54110</name>
</gene>
<sequence>MQGFVLTIADQQLTPYAFDADRIVAGAPTPAVSRVWQLPDQQVVHGIWEMTEGSVERFDADETFVVISGRGTVEFTDSDRTEDLAPGTLVVMHKGDPVKITVHETLRKVYATRGGGAPS</sequence>
<protein>
    <recommendedName>
        <fullName evidence="1">(S)-ureidoglycine aminohydrolase cupin domain-containing protein</fullName>
    </recommendedName>
</protein>
<dbReference type="InterPro" id="IPR014710">
    <property type="entry name" value="RmlC-like_jellyroll"/>
</dbReference>
<feature type="domain" description="(S)-ureidoglycine aminohydrolase cupin" evidence="1">
    <location>
        <begin position="39"/>
        <end position="110"/>
    </location>
</feature>
<dbReference type="Gene3D" id="2.60.120.10">
    <property type="entry name" value="Jelly Rolls"/>
    <property type="match status" value="1"/>
</dbReference>
<dbReference type="InterPro" id="IPR008579">
    <property type="entry name" value="UGlyAH_Cupin_dom"/>
</dbReference>
<dbReference type="RefSeq" id="WP_185293734.1">
    <property type="nucleotide sequence ID" value="NZ_AP023287.1"/>
</dbReference>
<dbReference type="Proteomes" id="UP000515734">
    <property type="component" value="Chromosome"/>
</dbReference>
<dbReference type="AlphaFoldDB" id="A0A6S6P8C0"/>
<reference evidence="2 3" key="1">
    <citation type="submission" date="2020-07" db="EMBL/GenBank/DDBJ databases">
        <title>Complete genome sequence of Mycolicibacterium litorale like strain isolated from cardiac implantable electronic device infection.</title>
        <authorList>
            <person name="Fukano H."/>
            <person name="Miyama H."/>
            <person name="Hoshino Y."/>
        </authorList>
    </citation>
    <scope>NUCLEOTIDE SEQUENCE [LARGE SCALE GENOMIC DNA]</scope>
    <source>
        <strain evidence="2 3">NIIDNTM18</strain>
    </source>
</reference>
<organism evidence="2 3">
    <name type="scientific">Mycolicibacterium litorale</name>
    <dbReference type="NCBI Taxonomy" id="758802"/>
    <lineage>
        <taxon>Bacteria</taxon>
        <taxon>Bacillati</taxon>
        <taxon>Actinomycetota</taxon>
        <taxon>Actinomycetes</taxon>
        <taxon>Mycobacteriales</taxon>
        <taxon>Mycobacteriaceae</taxon>
        <taxon>Mycolicibacterium</taxon>
    </lineage>
</organism>
<dbReference type="EMBL" id="AP023287">
    <property type="protein sequence ID" value="BCI56133.1"/>
    <property type="molecule type" value="Genomic_DNA"/>
</dbReference>
<dbReference type="PANTHER" id="PTHR40943:SF1">
    <property type="entry name" value="CYTOPLASMIC PROTEIN"/>
    <property type="match status" value="1"/>
</dbReference>
<dbReference type="Pfam" id="PF05899">
    <property type="entry name" value="Cupin_3"/>
    <property type="match status" value="1"/>
</dbReference>
<accession>A0A6S6P8C0</accession>
<name>A0A6S6P8C0_9MYCO</name>
<evidence type="ECO:0000313" key="2">
    <source>
        <dbReference type="EMBL" id="BCI56133.1"/>
    </source>
</evidence>